<accession>A0ABS0F0J6</accession>
<dbReference type="Proteomes" id="UP000642910">
    <property type="component" value="Unassembled WGS sequence"/>
</dbReference>
<organism evidence="1 2">
    <name type="scientific">Alicyclobacillus mali</name>
    <name type="common">ex Roth et al. 2021</name>
    <dbReference type="NCBI Taxonomy" id="1123961"/>
    <lineage>
        <taxon>Bacteria</taxon>
        <taxon>Bacillati</taxon>
        <taxon>Bacillota</taxon>
        <taxon>Bacilli</taxon>
        <taxon>Bacillales</taxon>
        <taxon>Alicyclobacillaceae</taxon>
        <taxon>Alicyclobacillus</taxon>
    </lineage>
</organism>
<sequence>MQNRLFDLDRVFELAKQGRLWIELGYQIRRPFPNLKNIIENYQNTLSKFKYIPNMPLGIGEHYERIIHISIYGYYHLCWDIQKALSIIKKRDIKPIDMPINDLIKTVDVNNLNLSNLHSPHFKPHPVLVAKFPMIPEQFVVIDGNHTVYWAYQHGIVGIKGYLLETQDHLPAMTHNLFRTLFAIHSNIGSIGFFMSQPNATLDDILLYPVPYLI</sequence>
<evidence type="ECO:0000313" key="2">
    <source>
        <dbReference type="Proteomes" id="UP000642910"/>
    </source>
</evidence>
<reference evidence="1 2" key="1">
    <citation type="submission" date="2020-11" db="EMBL/GenBank/DDBJ databases">
        <title>Genomic insight of Alicyclobacillus mali FL 18 reveals a new arsenic-resistant strain, with potential in environmental biotechnology.</title>
        <authorList>
            <person name="Fiorentino G."/>
            <person name="Gallo G."/>
            <person name="Aulitto M."/>
        </authorList>
    </citation>
    <scope>NUCLEOTIDE SEQUENCE [LARGE SCALE GENOMIC DNA]</scope>
    <source>
        <strain evidence="1 2">FL 18</strain>
    </source>
</reference>
<dbReference type="EMBL" id="JADPKZ010000028">
    <property type="protein sequence ID" value="MBF8376790.1"/>
    <property type="molecule type" value="Genomic_DNA"/>
</dbReference>
<gene>
    <name evidence="1" type="ORF">IW967_02740</name>
</gene>
<dbReference type="RefSeq" id="WP_195867041.1">
    <property type="nucleotide sequence ID" value="NZ_JADPKZ010000028.1"/>
</dbReference>
<comment type="caution">
    <text evidence="1">The sequence shown here is derived from an EMBL/GenBank/DDBJ whole genome shotgun (WGS) entry which is preliminary data.</text>
</comment>
<keyword evidence="2" id="KW-1185">Reference proteome</keyword>
<name>A0ABS0F0J6_9BACL</name>
<proteinExistence type="predicted"/>
<evidence type="ECO:0000313" key="1">
    <source>
        <dbReference type="EMBL" id="MBF8376790.1"/>
    </source>
</evidence>
<protein>
    <submittedName>
        <fullName evidence="1">Uncharacterized protein</fullName>
    </submittedName>
</protein>